<evidence type="ECO:0000313" key="3">
    <source>
        <dbReference type="Proteomes" id="UP001152622"/>
    </source>
</evidence>
<evidence type="ECO:0000256" key="1">
    <source>
        <dbReference type="SAM" id="MobiDB-lite"/>
    </source>
</evidence>
<dbReference type="Proteomes" id="UP001152622">
    <property type="component" value="Chromosome 19"/>
</dbReference>
<keyword evidence="3" id="KW-1185">Reference proteome</keyword>
<sequence>MPPPSKRPDLHPGAMTHSCAHSLSNRTLVRTARAVIKVYQPAAAEQHERIPGIETAEVSAFVLSRPHHGRVQGDLDKEFLEGGLRGVPGDHDLRPPRPGLHHRLVGGRGEAAARRPGPDLALLRPEHRHHGAVLRPHQWRSRQPRRDRRHGVRPQAQPRKGQLLPGRPVPGRHRRSRGRLPGHAQQCERRPGRDCGQRPHLGWPGLHGGAPDHVRVGLHRLRHLRPQAHRPQRFRWPGHRHRRGDRAHVWDPLHWSQYEPRTLIWARSHHMELERPLGVLGGSHPGRDHGRCPLRVPVLPRPGTEKASWGSLLQGRVREVQGG</sequence>
<feature type="compositionally biased region" description="Basic residues" evidence="1">
    <location>
        <begin position="170"/>
        <end position="180"/>
    </location>
</feature>
<dbReference type="EMBL" id="JAINUF010000019">
    <property type="protein sequence ID" value="KAJ8336779.1"/>
    <property type="molecule type" value="Genomic_DNA"/>
</dbReference>
<feature type="compositionally biased region" description="Basic and acidic residues" evidence="1">
    <location>
        <begin position="186"/>
        <end position="196"/>
    </location>
</feature>
<dbReference type="AlphaFoldDB" id="A0A9Q1IEL1"/>
<gene>
    <name evidence="2" type="ORF">SKAU_G00379990</name>
</gene>
<accession>A0A9Q1IEL1</accession>
<reference evidence="2" key="1">
    <citation type="journal article" date="2023" name="Science">
        <title>Genome structures resolve the early diversification of teleost fishes.</title>
        <authorList>
            <person name="Parey E."/>
            <person name="Louis A."/>
            <person name="Montfort J."/>
            <person name="Bouchez O."/>
            <person name="Roques C."/>
            <person name="Iampietro C."/>
            <person name="Lluch J."/>
            <person name="Castinel A."/>
            <person name="Donnadieu C."/>
            <person name="Desvignes T."/>
            <person name="Floi Bucao C."/>
            <person name="Jouanno E."/>
            <person name="Wen M."/>
            <person name="Mejri S."/>
            <person name="Dirks R."/>
            <person name="Jansen H."/>
            <person name="Henkel C."/>
            <person name="Chen W.J."/>
            <person name="Zahm M."/>
            <person name="Cabau C."/>
            <person name="Klopp C."/>
            <person name="Thompson A.W."/>
            <person name="Robinson-Rechavi M."/>
            <person name="Braasch I."/>
            <person name="Lecointre G."/>
            <person name="Bobe J."/>
            <person name="Postlethwait J.H."/>
            <person name="Berthelot C."/>
            <person name="Roest Crollius H."/>
            <person name="Guiguen Y."/>
        </authorList>
    </citation>
    <scope>NUCLEOTIDE SEQUENCE</scope>
    <source>
        <strain evidence="2">WJC10195</strain>
    </source>
</reference>
<organism evidence="2 3">
    <name type="scientific">Synaphobranchus kaupii</name>
    <name type="common">Kaup's arrowtooth eel</name>
    <dbReference type="NCBI Taxonomy" id="118154"/>
    <lineage>
        <taxon>Eukaryota</taxon>
        <taxon>Metazoa</taxon>
        <taxon>Chordata</taxon>
        <taxon>Craniata</taxon>
        <taxon>Vertebrata</taxon>
        <taxon>Euteleostomi</taxon>
        <taxon>Actinopterygii</taxon>
        <taxon>Neopterygii</taxon>
        <taxon>Teleostei</taxon>
        <taxon>Anguilliformes</taxon>
        <taxon>Synaphobranchidae</taxon>
        <taxon>Synaphobranchus</taxon>
    </lineage>
</organism>
<feature type="region of interest" description="Disordered" evidence="1">
    <location>
        <begin position="102"/>
        <end position="196"/>
    </location>
</feature>
<comment type="caution">
    <text evidence="2">The sequence shown here is derived from an EMBL/GenBank/DDBJ whole genome shotgun (WGS) entry which is preliminary data.</text>
</comment>
<feature type="compositionally biased region" description="Basic residues" evidence="1">
    <location>
        <begin position="126"/>
        <end position="152"/>
    </location>
</feature>
<proteinExistence type="predicted"/>
<name>A0A9Q1IEL1_SYNKA</name>
<evidence type="ECO:0000313" key="2">
    <source>
        <dbReference type="EMBL" id="KAJ8336779.1"/>
    </source>
</evidence>
<protein>
    <submittedName>
        <fullName evidence="2">Uncharacterized protein</fullName>
    </submittedName>
</protein>